<evidence type="ECO:0000313" key="2">
    <source>
        <dbReference type="EMBL" id="KAK8773279.1"/>
    </source>
</evidence>
<gene>
    <name evidence="2" type="ORF">V5799_012188</name>
</gene>
<feature type="compositionally biased region" description="Acidic residues" evidence="1">
    <location>
        <begin position="49"/>
        <end position="60"/>
    </location>
</feature>
<dbReference type="Proteomes" id="UP001321473">
    <property type="component" value="Unassembled WGS sequence"/>
</dbReference>
<dbReference type="AlphaFoldDB" id="A0AAQ4EER1"/>
<feature type="region of interest" description="Disordered" evidence="1">
    <location>
        <begin position="49"/>
        <end position="85"/>
    </location>
</feature>
<sequence>MSIDVDAVLRAATKKLTKISEHPRDLGIYRRLLLLRLVRQCLCVKDCDLSDDDDSSDGEESAAHSGPPPKRGRRDEVEKKPPEDL</sequence>
<reference evidence="2 3" key="1">
    <citation type="journal article" date="2023" name="Arcadia Sci">
        <title>De novo assembly of a long-read Amblyomma americanum tick genome.</title>
        <authorList>
            <person name="Chou S."/>
            <person name="Poskanzer K.E."/>
            <person name="Rollins M."/>
            <person name="Thuy-Boun P.S."/>
        </authorList>
    </citation>
    <scope>NUCLEOTIDE SEQUENCE [LARGE SCALE GENOMIC DNA]</scope>
    <source>
        <strain evidence="2">F_SG_1</strain>
        <tissue evidence="2">Salivary glands</tissue>
    </source>
</reference>
<proteinExistence type="predicted"/>
<comment type="caution">
    <text evidence="2">The sequence shown here is derived from an EMBL/GenBank/DDBJ whole genome shotgun (WGS) entry which is preliminary data.</text>
</comment>
<name>A0AAQ4EER1_AMBAM</name>
<organism evidence="2 3">
    <name type="scientific">Amblyomma americanum</name>
    <name type="common">Lone star tick</name>
    <dbReference type="NCBI Taxonomy" id="6943"/>
    <lineage>
        <taxon>Eukaryota</taxon>
        <taxon>Metazoa</taxon>
        <taxon>Ecdysozoa</taxon>
        <taxon>Arthropoda</taxon>
        <taxon>Chelicerata</taxon>
        <taxon>Arachnida</taxon>
        <taxon>Acari</taxon>
        <taxon>Parasitiformes</taxon>
        <taxon>Ixodida</taxon>
        <taxon>Ixodoidea</taxon>
        <taxon>Ixodidae</taxon>
        <taxon>Amblyomminae</taxon>
        <taxon>Amblyomma</taxon>
    </lineage>
</organism>
<protein>
    <submittedName>
        <fullName evidence="2">Uncharacterized protein</fullName>
    </submittedName>
</protein>
<evidence type="ECO:0000256" key="1">
    <source>
        <dbReference type="SAM" id="MobiDB-lite"/>
    </source>
</evidence>
<keyword evidence="3" id="KW-1185">Reference proteome</keyword>
<feature type="compositionally biased region" description="Basic and acidic residues" evidence="1">
    <location>
        <begin position="73"/>
        <end position="85"/>
    </location>
</feature>
<accession>A0AAQ4EER1</accession>
<dbReference type="EMBL" id="JARKHS020017130">
    <property type="protein sequence ID" value="KAK8773279.1"/>
    <property type="molecule type" value="Genomic_DNA"/>
</dbReference>
<evidence type="ECO:0000313" key="3">
    <source>
        <dbReference type="Proteomes" id="UP001321473"/>
    </source>
</evidence>